<dbReference type="InterPro" id="IPR012577">
    <property type="entry name" value="NIPSNAP"/>
</dbReference>
<evidence type="ECO:0000313" key="4">
    <source>
        <dbReference type="Proteomes" id="UP001265550"/>
    </source>
</evidence>
<keyword evidence="4" id="KW-1185">Reference proteome</keyword>
<dbReference type="PANTHER" id="PTHR21017">
    <property type="entry name" value="NIPSNAP-RELATED"/>
    <property type="match status" value="1"/>
</dbReference>
<sequence>MIVDERTYTIAPGLLDEYLSHHMAVALPIMRRHLGEPHAYYVTETGDLNQFVHLWRYDSHADRERRRAGLYADAQWLAYRHTVGEKRWVQHQTNRLLRALMPPRAD</sequence>
<accession>A0ABU1VHH0</accession>
<comment type="caution">
    <text evidence="3">The sequence shown here is derived from an EMBL/GenBank/DDBJ whole genome shotgun (WGS) entry which is preliminary data.</text>
</comment>
<organism evidence="3 4">
    <name type="scientific">Hydrogenophaga laconesensis</name>
    <dbReference type="NCBI Taxonomy" id="1805971"/>
    <lineage>
        <taxon>Bacteria</taxon>
        <taxon>Pseudomonadati</taxon>
        <taxon>Pseudomonadota</taxon>
        <taxon>Betaproteobacteria</taxon>
        <taxon>Burkholderiales</taxon>
        <taxon>Comamonadaceae</taxon>
        <taxon>Hydrogenophaga</taxon>
    </lineage>
</organism>
<gene>
    <name evidence="3" type="ORF">J2X09_004688</name>
</gene>
<comment type="similarity">
    <text evidence="1">Belongs to the NipSnap family.</text>
</comment>
<dbReference type="InterPro" id="IPR051557">
    <property type="entry name" value="NipSnap_domain"/>
</dbReference>
<dbReference type="Pfam" id="PF07978">
    <property type="entry name" value="NIPSNAP"/>
    <property type="match status" value="1"/>
</dbReference>
<evidence type="ECO:0000313" key="3">
    <source>
        <dbReference type="EMBL" id="MDR7096931.1"/>
    </source>
</evidence>
<evidence type="ECO:0000256" key="1">
    <source>
        <dbReference type="ARBA" id="ARBA00005291"/>
    </source>
</evidence>
<dbReference type="Proteomes" id="UP001265550">
    <property type="component" value="Unassembled WGS sequence"/>
</dbReference>
<dbReference type="EMBL" id="JAVDWE010000017">
    <property type="protein sequence ID" value="MDR7096931.1"/>
    <property type="molecule type" value="Genomic_DNA"/>
</dbReference>
<dbReference type="Gene3D" id="3.30.70.100">
    <property type="match status" value="1"/>
</dbReference>
<name>A0ABU1VHH0_9BURK</name>
<dbReference type="PANTHER" id="PTHR21017:SF17">
    <property type="entry name" value="PROTEIN NIPSNAP"/>
    <property type="match status" value="1"/>
</dbReference>
<evidence type="ECO:0000259" key="2">
    <source>
        <dbReference type="Pfam" id="PF07978"/>
    </source>
</evidence>
<proteinExistence type="inferred from homology"/>
<dbReference type="RefSeq" id="WP_204735221.1">
    <property type="nucleotide sequence ID" value="NZ_JAVDWE010000017.1"/>
</dbReference>
<feature type="domain" description="NIPSNAP" evidence="2">
    <location>
        <begin position="4"/>
        <end position="99"/>
    </location>
</feature>
<reference evidence="3 4" key="1">
    <citation type="submission" date="2023-07" db="EMBL/GenBank/DDBJ databases">
        <title>Sorghum-associated microbial communities from plants grown in Nebraska, USA.</title>
        <authorList>
            <person name="Schachtman D."/>
        </authorList>
    </citation>
    <scope>NUCLEOTIDE SEQUENCE [LARGE SCALE GENOMIC DNA]</scope>
    <source>
        <strain evidence="3 4">BE240</strain>
    </source>
</reference>
<protein>
    <recommendedName>
        <fullName evidence="2">NIPSNAP domain-containing protein</fullName>
    </recommendedName>
</protein>
<dbReference type="InterPro" id="IPR011008">
    <property type="entry name" value="Dimeric_a/b-barrel"/>
</dbReference>
<dbReference type="SUPFAM" id="SSF54909">
    <property type="entry name" value="Dimeric alpha+beta barrel"/>
    <property type="match status" value="1"/>
</dbReference>